<dbReference type="Pfam" id="PF04937">
    <property type="entry name" value="DUF659"/>
    <property type="match status" value="1"/>
</dbReference>
<feature type="compositionally biased region" description="Low complexity" evidence="6">
    <location>
        <begin position="40"/>
        <end position="51"/>
    </location>
</feature>
<evidence type="ECO:0000259" key="7">
    <source>
        <dbReference type="Pfam" id="PF04937"/>
    </source>
</evidence>
<dbReference type="EMBL" id="OV121133">
    <property type="protein sequence ID" value="CAH0550875.1"/>
    <property type="molecule type" value="Genomic_DNA"/>
</dbReference>
<feature type="domain" description="DUF659" evidence="7">
    <location>
        <begin position="420"/>
        <end position="563"/>
    </location>
</feature>
<dbReference type="SUPFAM" id="SSF53098">
    <property type="entry name" value="Ribonuclease H-like"/>
    <property type="match status" value="1"/>
</dbReference>
<keyword evidence="9" id="KW-1185">Reference proteome</keyword>
<evidence type="ECO:0000313" key="9">
    <source>
        <dbReference type="Proteomes" id="UP001154078"/>
    </source>
</evidence>
<sequence length="677" mass="74637">MSEYSESTNRYTPPVNPEEYFMEKNITPPPHLMSLKQTQLPSSLSSPIASEPSPPSSPSLILLESSPLPSPIASEPSPPTSPSPMFKESGYLLEPNEGVVDLLESSPMPSSISEPSPPTSPSPMPLESSPLPLFRCLLEPNKGVVDLFDMNELPSPAKKRRCVNVCKREKTNNSYKNNLKTAAQKDLSLSSKKSVILLDDDDSQIQSDSGSSENVEDFLVYSPLNQSYNADGNENTIGCDSHAETPIESLIAEVLFDPKTGSMLTYNLNRENGNNKDLNGLAAEPVELTQDRPISAASKTNSYDSGRHGSHFSSSEARPHSSFSLASSSGRQSLTSTEESSKSLPSLSAPLSSKRNYNSKMVNKKISSFIDQLNPKDIEEANKALAKFFFGCNIPLSVVESDHFKNFIANIRPAYSSKLPSRKVLSTTLLDKTYNKCIEKSSKSLNVYSVLLIDGWKNSSSNTKTVVSMLHNAGGSQAFLNAWDLTGDSETGDKLSEIVNESIQMAKDLYNTRVYAVVSDNASAMLKMGRTVEIWHSNCNSHTAYLLAKDVLDADCTKNVIIVLKEFKQSDLERALVDNNGHRIKLPCDTRWCSYRDSYVSLIKNLHIMKNLIVNDPNFKKIKQNVKSLIFDDCFAEQVKEYILLFDPICTLINRTQSKNCGAAEAANLWMNLKTGT</sequence>
<feature type="compositionally biased region" description="Pro residues" evidence="6">
    <location>
        <begin position="115"/>
        <end position="124"/>
    </location>
</feature>
<protein>
    <recommendedName>
        <fullName evidence="7">DUF659 domain-containing protein</fullName>
    </recommendedName>
</protein>
<dbReference type="OrthoDB" id="6767816at2759"/>
<evidence type="ECO:0000256" key="4">
    <source>
        <dbReference type="ARBA" id="ARBA00022833"/>
    </source>
</evidence>
<evidence type="ECO:0000256" key="6">
    <source>
        <dbReference type="SAM" id="MobiDB-lite"/>
    </source>
</evidence>
<comment type="subcellular location">
    <subcellularLocation>
        <location evidence="1">Nucleus</location>
    </subcellularLocation>
</comment>
<dbReference type="PANTHER" id="PTHR46481:SF10">
    <property type="entry name" value="ZINC FINGER BED DOMAIN-CONTAINING PROTEIN 39"/>
    <property type="match status" value="1"/>
</dbReference>
<evidence type="ECO:0000313" key="8">
    <source>
        <dbReference type="EMBL" id="CAH0550875.1"/>
    </source>
</evidence>
<evidence type="ECO:0000256" key="2">
    <source>
        <dbReference type="ARBA" id="ARBA00022723"/>
    </source>
</evidence>
<proteinExistence type="predicted"/>
<keyword evidence="3" id="KW-0863">Zinc-finger</keyword>
<dbReference type="InterPro" id="IPR052035">
    <property type="entry name" value="ZnF_BED_domain_contain"/>
</dbReference>
<feature type="compositionally biased region" description="Polar residues" evidence="6">
    <location>
        <begin position="1"/>
        <end position="11"/>
    </location>
</feature>
<dbReference type="InterPro" id="IPR012337">
    <property type="entry name" value="RNaseH-like_sf"/>
</dbReference>
<accession>A0A9P0FEC1</accession>
<feature type="compositionally biased region" description="Polar residues" evidence="6">
    <location>
        <begin position="311"/>
        <end position="332"/>
    </location>
</feature>
<feature type="region of interest" description="Disordered" evidence="6">
    <location>
        <begin position="286"/>
        <end position="352"/>
    </location>
</feature>
<feature type="region of interest" description="Disordered" evidence="6">
    <location>
        <begin position="1"/>
        <end position="126"/>
    </location>
</feature>
<keyword evidence="2" id="KW-0479">Metal-binding</keyword>
<dbReference type="AlphaFoldDB" id="A0A9P0FEC1"/>
<evidence type="ECO:0000256" key="1">
    <source>
        <dbReference type="ARBA" id="ARBA00004123"/>
    </source>
</evidence>
<name>A0A9P0FEC1_BRAAE</name>
<feature type="compositionally biased region" description="Low complexity" evidence="6">
    <location>
        <begin position="58"/>
        <end position="75"/>
    </location>
</feature>
<keyword evidence="4" id="KW-0862">Zinc</keyword>
<dbReference type="GO" id="GO:0005634">
    <property type="term" value="C:nucleus"/>
    <property type="evidence" value="ECO:0007669"/>
    <property type="project" value="UniProtKB-SubCell"/>
</dbReference>
<evidence type="ECO:0000256" key="5">
    <source>
        <dbReference type="ARBA" id="ARBA00023242"/>
    </source>
</evidence>
<dbReference type="PANTHER" id="PTHR46481">
    <property type="entry name" value="ZINC FINGER BED DOMAIN-CONTAINING PROTEIN 4"/>
    <property type="match status" value="1"/>
</dbReference>
<evidence type="ECO:0000256" key="3">
    <source>
        <dbReference type="ARBA" id="ARBA00022771"/>
    </source>
</evidence>
<feature type="compositionally biased region" description="Low complexity" evidence="6">
    <location>
        <begin position="102"/>
        <end position="114"/>
    </location>
</feature>
<gene>
    <name evidence="8" type="ORF">MELIAE_LOCUS3593</name>
</gene>
<reference evidence="8" key="1">
    <citation type="submission" date="2021-12" db="EMBL/GenBank/DDBJ databases">
        <authorList>
            <person name="King R."/>
        </authorList>
    </citation>
    <scope>NUCLEOTIDE SEQUENCE</scope>
</reference>
<dbReference type="GO" id="GO:0008270">
    <property type="term" value="F:zinc ion binding"/>
    <property type="evidence" value="ECO:0007669"/>
    <property type="project" value="UniProtKB-KW"/>
</dbReference>
<organism evidence="8 9">
    <name type="scientific">Brassicogethes aeneus</name>
    <name type="common">Rape pollen beetle</name>
    <name type="synonym">Meligethes aeneus</name>
    <dbReference type="NCBI Taxonomy" id="1431903"/>
    <lineage>
        <taxon>Eukaryota</taxon>
        <taxon>Metazoa</taxon>
        <taxon>Ecdysozoa</taxon>
        <taxon>Arthropoda</taxon>
        <taxon>Hexapoda</taxon>
        <taxon>Insecta</taxon>
        <taxon>Pterygota</taxon>
        <taxon>Neoptera</taxon>
        <taxon>Endopterygota</taxon>
        <taxon>Coleoptera</taxon>
        <taxon>Polyphaga</taxon>
        <taxon>Cucujiformia</taxon>
        <taxon>Nitidulidae</taxon>
        <taxon>Meligethinae</taxon>
        <taxon>Brassicogethes</taxon>
    </lineage>
</organism>
<keyword evidence="5" id="KW-0539">Nucleus</keyword>
<dbReference type="Proteomes" id="UP001154078">
    <property type="component" value="Chromosome 2"/>
</dbReference>
<feature type="compositionally biased region" description="Low complexity" evidence="6">
    <location>
        <begin position="333"/>
        <end position="352"/>
    </location>
</feature>
<dbReference type="InterPro" id="IPR007021">
    <property type="entry name" value="DUF659"/>
</dbReference>